<dbReference type="InterPro" id="IPR040182">
    <property type="entry name" value="ATG13"/>
</dbReference>
<feature type="compositionally biased region" description="Low complexity" evidence="4">
    <location>
        <begin position="1"/>
        <end position="48"/>
    </location>
</feature>
<evidence type="ECO:0000256" key="2">
    <source>
        <dbReference type="ARBA" id="ARBA00023006"/>
    </source>
</evidence>
<keyword evidence="7" id="KW-1185">Reference proteome</keyword>
<dbReference type="InterPro" id="IPR036570">
    <property type="entry name" value="HORMA_dom_sf"/>
</dbReference>
<dbReference type="InterPro" id="IPR018731">
    <property type="entry name" value="Atg13_N"/>
</dbReference>
<sequence length="430" mass="48565">MSRRQSISSSSSYYQPSSRPESPAVFTSSSSSSANNISNNNNTSSSTSRQYSHQNLAPPQQQQQSPPPLRNQKADQILQNFYVKVIQIVVLARVTHPDVHAGITPRKGSLRGVPLFNLELEDLDIYKDDAKFWRAMAITESPPTMLVELFLDTSELSSNEVLVLLDETKRKNRVDLSGTGLHSTASTPLGQGRIRRNIILESWSLNLGNTPPDPVPEPPVVYKKSIIFFRSLFAYMRLLPAYQLYRQVKKLNHPLKIGFRVSRGQSSEESMFRESEIGIEVPLIEGETRPMLSEYRFGQVETPIGAFSLKVTYRSNCEFQVEESEAIMSSKFIDMDENYFTPTIVAHSQESKADFINTACAETQQRDVQLRSFPGTFQPRTNTEAASEQCPISAATIRGIFLLPIISLFIRDSHVQERLQRCAWRIVYTS</sequence>
<protein>
    <recommendedName>
        <fullName evidence="3">Autophagy-related protein 13</fullName>
    </recommendedName>
</protein>
<evidence type="ECO:0000256" key="3">
    <source>
        <dbReference type="RuleBase" id="RU361214"/>
    </source>
</evidence>
<evidence type="ECO:0000256" key="1">
    <source>
        <dbReference type="ARBA" id="ARBA00005246"/>
    </source>
</evidence>
<dbReference type="PANTHER" id="PTHR13430:SF4">
    <property type="entry name" value="AUTOPHAGY-RELATED PROTEIN 13"/>
    <property type="match status" value="1"/>
</dbReference>
<comment type="similarity">
    <text evidence="1 3">Belongs to the ATG13 family. Fungi subfamily.</text>
</comment>
<accession>A0ABQ7K875</accession>
<evidence type="ECO:0000259" key="5">
    <source>
        <dbReference type="Pfam" id="PF10033"/>
    </source>
</evidence>
<evidence type="ECO:0000313" key="7">
    <source>
        <dbReference type="Proteomes" id="UP001194696"/>
    </source>
</evidence>
<dbReference type="EMBL" id="JAAAIM010000174">
    <property type="protein sequence ID" value="KAG0292990.1"/>
    <property type="molecule type" value="Genomic_DNA"/>
</dbReference>
<feature type="domain" description="Autophagy-related protein 13 N-terminal" evidence="5">
    <location>
        <begin position="79"/>
        <end position="319"/>
    </location>
</feature>
<name>A0ABQ7K875_9FUNG</name>
<evidence type="ECO:0000256" key="4">
    <source>
        <dbReference type="SAM" id="MobiDB-lite"/>
    </source>
</evidence>
<evidence type="ECO:0000313" key="6">
    <source>
        <dbReference type="EMBL" id="KAG0292990.1"/>
    </source>
</evidence>
<dbReference type="Pfam" id="PF10033">
    <property type="entry name" value="ATG13"/>
    <property type="match status" value="1"/>
</dbReference>
<comment type="caution">
    <text evidence="6">The sequence shown here is derived from an EMBL/GenBank/DDBJ whole genome shotgun (WGS) entry which is preliminary data.</text>
</comment>
<gene>
    <name evidence="6" type="primary">ATG13</name>
    <name evidence="6" type="ORF">BGZ96_003446</name>
</gene>
<organism evidence="6 7">
    <name type="scientific">Linnemannia gamsii</name>
    <dbReference type="NCBI Taxonomy" id="64522"/>
    <lineage>
        <taxon>Eukaryota</taxon>
        <taxon>Fungi</taxon>
        <taxon>Fungi incertae sedis</taxon>
        <taxon>Mucoromycota</taxon>
        <taxon>Mortierellomycotina</taxon>
        <taxon>Mortierellomycetes</taxon>
        <taxon>Mortierellales</taxon>
        <taxon>Mortierellaceae</taxon>
        <taxon>Linnemannia</taxon>
    </lineage>
</organism>
<reference evidence="6 7" key="1">
    <citation type="journal article" date="2020" name="Fungal Divers.">
        <title>Resolving the Mortierellaceae phylogeny through synthesis of multi-gene phylogenetics and phylogenomics.</title>
        <authorList>
            <person name="Vandepol N."/>
            <person name="Liber J."/>
            <person name="Desiro A."/>
            <person name="Na H."/>
            <person name="Kennedy M."/>
            <person name="Barry K."/>
            <person name="Grigoriev I.V."/>
            <person name="Miller A.N."/>
            <person name="O'Donnell K."/>
            <person name="Stajich J.E."/>
            <person name="Bonito G."/>
        </authorList>
    </citation>
    <scope>NUCLEOTIDE SEQUENCE [LARGE SCALE GENOMIC DNA]</scope>
    <source>
        <strain evidence="6 7">AD045</strain>
    </source>
</reference>
<feature type="region of interest" description="Disordered" evidence="4">
    <location>
        <begin position="1"/>
        <end position="71"/>
    </location>
</feature>
<keyword evidence="2 3" id="KW-0072">Autophagy</keyword>
<dbReference type="Gene3D" id="3.30.900.10">
    <property type="entry name" value="HORMA domain"/>
    <property type="match status" value="1"/>
</dbReference>
<dbReference type="PANTHER" id="PTHR13430">
    <property type="match status" value="1"/>
</dbReference>
<dbReference type="Proteomes" id="UP001194696">
    <property type="component" value="Unassembled WGS sequence"/>
</dbReference>
<proteinExistence type="inferred from homology"/>